<dbReference type="GO" id="GO:0043021">
    <property type="term" value="F:ribonucleoprotein complex binding"/>
    <property type="evidence" value="ECO:0007669"/>
    <property type="project" value="TreeGrafter"/>
</dbReference>
<dbReference type="InterPro" id="IPR001680">
    <property type="entry name" value="WD40_rpt"/>
</dbReference>
<dbReference type="OrthoDB" id="5571054at2759"/>
<gene>
    <name evidence="2" type="ORF">TELCIR_11472</name>
</gene>
<dbReference type="PANTHER" id="PTHR17605">
    <property type="entry name" value="RIBOSOME BIOGENESIS PROTEIN BOP1 BLOCK OF PROLIFERATION 1 PROTEIN"/>
    <property type="match status" value="1"/>
</dbReference>
<dbReference type="Proteomes" id="UP000230423">
    <property type="component" value="Unassembled WGS sequence"/>
</dbReference>
<dbReference type="Gene3D" id="2.130.10.10">
    <property type="entry name" value="YVTN repeat-like/Quinoprotein amine dehydrogenase"/>
    <property type="match status" value="1"/>
</dbReference>
<accession>A0A2G9U9B6</accession>
<dbReference type="InterPro" id="IPR028598">
    <property type="entry name" value="BOP1/Erb1"/>
</dbReference>
<name>A0A2G9U9B6_TELCI</name>
<keyword evidence="1" id="KW-0853">WD repeat</keyword>
<dbReference type="GO" id="GO:0000463">
    <property type="term" value="P:maturation of LSU-rRNA from tricistronic rRNA transcript (SSU-rRNA, 5.8S rRNA, LSU-rRNA)"/>
    <property type="evidence" value="ECO:0007669"/>
    <property type="project" value="TreeGrafter"/>
</dbReference>
<dbReference type="PANTHER" id="PTHR17605:SF0">
    <property type="entry name" value="RIBOSOME BIOGENESIS PROTEIN BOP1"/>
    <property type="match status" value="1"/>
</dbReference>
<dbReference type="GO" id="GO:0030687">
    <property type="term" value="C:preribosome, large subunit precursor"/>
    <property type="evidence" value="ECO:0007669"/>
    <property type="project" value="TreeGrafter"/>
</dbReference>
<protein>
    <submittedName>
        <fullName evidence="2">WD domain, G-beta repeat protein</fullName>
    </submittedName>
</protein>
<proteinExistence type="predicted"/>
<feature type="repeat" description="WD" evidence="1">
    <location>
        <begin position="1"/>
        <end position="43"/>
    </location>
</feature>
<dbReference type="Pfam" id="PF00400">
    <property type="entry name" value="WD40"/>
    <property type="match status" value="3"/>
</dbReference>
<evidence type="ECO:0000313" key="3">
    <source>
        <dbReference type="Proteomes" id="UP000230423"/>
    </source>
</evidence>
<keyword evidence="3" id="KW-1185">Reference proteome</keyword>
<sequence length="309" mass="34809">MRAHVGQVRSISVEPDRGELLVSGGEDGTVRLWMMDSGRCIKTYKVGGPVTSVAFCPLVFVIFSPFDVHFLKVPIEESDGKVNWRRIKDRIVLEMPNEVRKVVWHAKGDYLASVAVDDIATSVYIHQMSRARSQCPFTKRKGHVQSVAFHPSLPRLFVATKIHVRVYDLARCQLVKKCITGIKHIGAMVPDVQGENLFVGGLDRKFVWLDLQLSSKPWKSFKHHSSAIRGVAYHKRYPLLATVSDDGTAMVYYARIHVDLFKDNEIYPVKRLRGHTAVNGLSMLDAIWHPTQPWLITAGADGTIALFSY</sequence>
<dbReference type="SUPFAM" id="SSF50978">
    <property type="entry name" value="WD40 repeat-like"/>
    <property type="match status" value="1"/>
</dbReference>
<organism evidence="2 3">
    <name type="scientific">Teladorsagia circumcincta</name>
    <name type="common">Brown stomach worm</name>
    <name type="synonym">Ostertagia circumcincta</name>
    <dbReference type="NCBI Taxonomy" id="45464"/>
    <lineage>
        <taxon>Eukaryota</taxon>
        <taxon>Metazoa</taxon>
        <taxon>Ecdysozoa</taxon>
        <taxon>Nematoda</taxon>
        <taxon>Chromadorea</taxon>
        <taxon>Rhabditida</taxon>
        <taxon>Rhabditina</taxon>
        <taxon>Rhabditomorpha</taxon>
        <taxon>Strongyloidea</taxon>
        <taxon>Trichostrongylidae</taxon>
        <taxon>Teladorsagia</taxon>
    </lineage>
</organism>
<reference evidence="2 3" key="1">
    <citation type="submission" date="2015-09" db="EMBL/GenBank/DDBJ databases">
        <title>Draft genome of the parasitic nematode Teladorsagia circumcincta isolate WARC Sus (inbred).</title>
        <authorList>
            <person name="Mitreva M."/>
        </authorList>
    </citation>
    <scope>NUCLEOTIDE SEQUENCE [LARGE SCALE GENOMIC DNA]</scope>
    <source>
        <strain evidence="2 3">S</strain>
    </source>
</reference>
<dbReference type="PROSITE" id="PS50082">
    <property type="entry name" value="WD_REPEATS_2"/>
    <property type="match status" value="1"/>
</dbReference>
<dbReference type="EMBL" id="KZ348016">
    <property type="protein sequence ID" value="PIO66804.1"/>
    <property type="molecule type" value="Genomic_DNA"/>
</dbReference>
<dbReference type="AlphaFoldDB" id="A0A2G9U9B6"/>
<dbReference type="PROSITE" id="PS50294">
    <property type="entry name" value="WD_REPEATS_REGION"/>
    <property type="match status" value="1"/>
</dbReference>
<evidence type="ECO:0000313" key="2">
    <source>
        <dbReference type="EMBL" id="PIO66804.1"/>
    </source>
</evidence>
<dbReference type="SMART" id="SM00320">
    <property type="entry name" value="WD40"/>
    <property type="match status" value="5"/>
</dbReference>
<dbReference type="InterPro" id="IPR036322">
    <property type="entry name" value="WD40_repeat_dom_sf"/>
</dbReference>
<evidence type="ECO:0000256" key="1">
    <source>
        <dbReference type="PROSITE-ProRule" id="PRU00221"/>
    </source>
</evidence>
<dbReference type="GO" id="GO:0070545">
    <property type="term" value="C:PeBoW complex"/>
    <property type="evidence" value="ECO:0007669"/>
    <property type="project" value="TreeGrafter"/>
</dbReference>
<dbReference type="InterPro" id="IPR015943">
    <property type="entry name" value="WD40/YVTN_repeat-like_dom_sf"/>
</dbReference>